<organism evidence="3">
    <name type="scientific">Aphanomyces invadans</name>
    <dbReference type="NCBI Taxonomy" id="157072"/>
    <lineage>
        <taxon>Eukaryota</taxon>
        <taxon>Sar</taxon>
        <taxon>Stramenopiles</taxon>
        <taxon>Oomycota</taxon>
        <taxon>Saprolegniomycetes</taxon>
        <taxon>Saprolegniales</taxon>
        <taxon>Verrucalvaceae</taxon>
        <taxon>Aphanomyces</taxon>
    </lineage>
</organism>
<dbReference type="GeneID" id="20089586"/>
<feature type="domain" description="Rhodanese" evidence="2">
    <location>
        <begin position="181"/>
        <end position="294"/>
    </location>
</feature>
<dbReference type="SUPFAM" id="SSF52821">
    <property type="entry name" value="Rhodanese/Cell cycle control phosphatase"/>
    <property type="match status" value="2"/>
</dbReference>
<dbReference type="OrthoDB" id="566238at2759"/>
<keyword evidence="1" id="KW-0677">Repeat</keyword>
<dbReference type="EMBL" id="KI913991">
    <property type="protein sequence ID" value="ETV93492.1"/>
    <property type="molecule type" value="Genomic_DNA"/>
</dbReference>
<dbReference type="InterPro" id="IPR001763">
    <property type="entry name" value="Rhodanese-like_dom"/>
</dbReference>
<name>A0A024TJI8_9STRA</name>
<evidence type="ECO:0000313" key="3">
    <source>
        <dbReference type="EMBL" id="ETV93492.1"/>
    </source>
</evidence>
<dbReference type="SMART" id="SM00450">
    <property type="entry name" value="RHOD"/>
    <property type="match status" value="2"/>
</dbReference>
<dbReference type="InterPro" id="IPR036873">
    <property type="entry name" value="Rhodanese-like_dom_sf"/>
</dbReference>
<dbReference type="Gene3D" id="3.40.250.10">
    <property type="entry name" value="Rhodanese-like domain"/>
    <property type="match status" value="2"/>
</dbReference>
<sequence length="296" mass="32810">MHLRRIATGSRGRLPARRLPARRLRHTLVTPEWIVDTKDKLVVLDCGSLDGYHRGHVPNALHFGLPSKDPKDPFHIITEKYFRSYLATLPVELDTTLVFYDDSNHLQATRAWWVSRYFGFPKDQLKILNGGFRYWVEHDFEVSCQVVPPSSPVSSTLPAIQMDSSRVIGLDELKALVAAGADAGVQILDTRSADEYTGAAAHGNARPGHVPRALHLEWSDTLQPSGQFKSTDELVALVAAAGLSADKPVVTYCQRGIRAAHTAFVLEELLGFPKVRVYEASMAEYLNAPDTKVEVS</sequence>
<dbReference type="AlphaFoldDB" id="A0A024TJI8"/>
<dbReference type="PROSITE" id="PS50206">
    <property type="entry name" value="RHODANESE_3"/>
    <property type="match status" value="2"/>
</dbReference>
<reference evidence="3" key="1">
    <citation type="submission" date="2013-12" db="EMBL/GenBank/DDBJ databases">
        <title>The Genome Sequence of Aphanomyces invadans NJM9701.</title>
        <authorList>
            <consortium name="The Broad Institute Genomics Platform"/>
            <person name="Russ C."/>
            <person name="Tyler B."/>
            <person name="van West P."/>
            <person name="Dieguez-Uribeondo J."/>
            <person name="Young S.K."/>
            <person name="Zeng Q."/>
            <person name="Gargeya S."/>
            <person name="Fitzgerald M."/>
            <person name="Abouelleil A."/>
            <person name="Alvarado L."/>
            <person name="Chapman S.B."/>
            <person name="Gainer-Dewar J."/>
            <person name="Goldberg J."/>
            <person name="Griggs A."/>
            <person name="Gujja S."/>
            <person name="Hansen M."/>
            <person name="Howarth C."/>
            <person name="Imamovic A."/>
            <person name="Ireland A."/>
            <person name="Larimer J."/>
            <person name="McCowan C."/>
            <person name="Murphy C."/>
            <person name="Pearson M."/>
            <person name="Poon T.W."/>
            <person name="Priest M."/>
            <person name="Roberts A."/>
            <person name="Saif S."/>
            <person name="Shea T."/>
            <person name="Sykes S."/>
            <person name="Wortman J."/>
            <person name="Nusbaum C."/>
            <person name="Birren B."/>
        </authorList>
    </citation>
    <scope>NUCLEOTIDE SEQUENCE [LARGE SCALE GENOMIC DNA]</scope>
    <source>
        <strain evidence="3">NJM9701</strain>
    </source>
</reference>
<dbReference type="eggNOG" id="KOG1529">
    <property type="taxonomic scope" value="Eukaryota"/>
</dbReference>
<dbReference type="PANTHER" id="PTHR43855">
    <property type="entry name" value="THIOSULFATE SULFURTRANSFERASE"/>
    <property type="match status" value="1"/>
</dbReference>
<protein>
    <recommendedName>
        <fullName evidence="2">Rhodanese domain-containing protein</fullName>
    </recommendedName>
</protein>
<feature type="domain" description="Rhodanese" evidence="2">
    <location>
        <begin position="37"/>
        <end position="137"/>
    </location>
</feature>
<dbReference type="PANTHER" id="PTHR43855:SF1">
    <property type="entry name" value="THIOSULFATE SULFURTRANSFERASE"/>
    <property type="match status" value="1"/>
</dbReference>
<evidence type="ECO:0000259" key="2">
    <source>
        <dbReference type="PROSITE" id="PS50206"/>
    </source>
</evidence>
<proteinExistence type="predicted"/>
<dbReference type="Pfam" id="PF00581">
    <property type="entry name" value="Rhodanese"/>
    <property type="match status" value="2"/>
</dbReference>
<evidence type="ECO:0000256" key="1">
    <source>
        <dbReference type="ARBA" id="ARBA00022737"/>
    </source>
</evidence>
<dbReference type="InterPro" id="IPR051126">
    <property type="entry name" value="Thiosulfate_sulfurtransferase"/>
</dbReference>
<dbReference type="STRING" id="157072.A0A024TJI8"/>
<dbReference type="RefSeq" id="XP_008877834.1">
    <property type="nucleotide sequence ID" value="XM_008879612.1"/>
</dbReference>
<accession>A0A024TJI8</accession>
<gene>
    <name evidence="3" type="ORF">H310_12536</name>
</gene>
<dbReference type="VEuPathDB" id="FungiDB:H310_12536"/>
<dbReference type="CDD" id="cd01449">
    <property type="entry name" value="TST_Repeat_2"/>
    <property type="match status" value="1"/>
</dbReference>